<evidence type="ECO:0008006" key="3">
    <source>
        <dbReference type="Google" id="ProtNLM"/>
    </source>
</evidence>
<comment type="caution">
    <text evidence="1">The sequence shown here is derived from an EMBL/GenBank/DDBJ whole genome shotgun (WGS) entry which is preliminary data.</text>
</comment>
<accession>A0AAE1T9S5</accession>
<proteinExistence type="predicted"/>
<dbReference type="AlphaFoldDB" id="A0AAE1T9S5"/>
<evidence type="ECO:0000313" key="1">
    <source>
        <dbReference type="EMBL" id="KAK4383721.1"/>
    </source>
</evidence>
<sequence>MAWLKGRNRTMLDIQSMMSFKELPLSFWGYFLEMIASGYQRGELLLDESSEAPQSNAGTSSAPTISTDHVPVLRGSARMPQPPAIYGFLALSVTSKYQACAREAHWSVVRIILKYLKRTKDKFLVYDSREFILEGYSDPSFQSDDDDAKSQSGFVFKLNDDVVA</sequence>
<name>A0AAE1T9S5_9LAMI</name>
<dbReference type="EMBL" id="JACGWL010000527">
    <property type="protein sequence ID" value="KAK4383721.1"/>
    <property type="molecule type" value="Genomic_DNA"/>
</dbReference>
<reference evidence="1" key="2">
    <citation type="journal article" date="2024" name="Plant">
        <title>Genomic evolution and insights into agronomic trait innovations of Sesamum species.</title>
        <authorList>
            <person name="Miao H."/>
            <person name="Wang L."/>
            <person name="Qu L."/>
            <person name="Liu H."/>
            <person name="Sun Y."/>
            <person name="Le M."/>
            <person name="Wang Q."/>
            <person name="Wei S."/>
            <person name="Zheng Y."/>
            <person name="Lin W."/>
            <person name="Duan Y."/>
            <person name="Cao H."/>
            <person name="Xiong S."/>
            <person name="Wang X."/>
            <person name="Wei L."/>
            <person name="Li C."/>
            <person name="Ma Q."/>
            <person name="Ju M."/>
            <person name="Zhao R."/>
            <person name="Li G."/>
            <person name="Mu C."/>
            <person name="Tian Q."/>
            <person name="Mei H."/>
            <person name="Zhang T."/>
            <person name="Gao T."/>
            <person name="Zhang H."/>
        </authorList>
    </citation>
    <scope>NUCLEOTIDE SEQUENCE</scope>
    <source>
        <strain evidence="1">K16</strain>
    </source>
</reference>
<evidence type="ECO:0000313" key="2">
    <source>
        <dbReference type="Proteomes" id="UP001289374"/>
    </source>
</evidence>
<protein>
    <recommendedName>
        <fullName evidence="3">Retrovirus-related Pol polyprotein from transposon TNT 1-94</fullName>
    </recommendedName>
</protein>
<keyword evidence="2" id="KW-1185">Reference proteome</keyword>
<reference evidence="1" key="1">
    <citation type="submission" date="2020-06" db="EMBL/GenBank/DDBJ databases">
        <authorList>
            <person name="Li T."/>
            <person name="Hu X."/>
            <person name="Zhang T."/>
            <person name="Song X."/>
            <person name="Zhang H."/>
            <person name="Dai N."/>
            <person name="Sheng W."/>
            <person name="Hou X."/>
            <person name="Wei L."/>
        </authorList>
    </citation>
    <scope>NUCLEOTIDE SEQUENCE</scope>
    <source>
        <strain evidence="1">K16</strain>
        <tissue evidence="1">Leaf</tissue>
    </source>
</reference>
<dbReference type="Proteomes" id="UP001289374">
    <property type="component" value="Unassembled WGS sequence"/>
</dbReference>
<organism evidence="1 2">
    <name type="scientific">Sesamum angolense</name>
    <dbReference type="NCBI Taxonomy" id="2727404"/>
    <lineage>
        <taxon>Eukaryota</taxon>
        <taxon>Viridiplantae</taxon>
        <taxon>Streptophyta</taxon>
        <taxon>Embryophyta</taxon>
        <taxon>Tracheophyta</taxon>
        <taxon>Spermatophyta</taxon>
        <taxon>Magnoliopsida</taxon>
        <taxon>eudicotyledons</taxon>
        <taxon>Gunneridae</taxon>
        <taxon>Pentapetalae</taxon>
        <taxon>asterids</taxon>
        <taxon>lamiids</taxon>
        <taxon>Lamiales</taxon>
        <taxon>Pedaliaceae</taxon>
        <taxon>Sesamum</taxon>
    </lineage>
</organism>
<gene>
    <name evidence="1" type="ORF">Sango_2750400</name>
</gene>